<protein>
    <submittedName>
        <fullName evidence="2">Uncharacterized protein</fullName>
    </submittedName>
</protein>
<keyword evidence="1" id="KW-0472">Membrane</keyword>
<evidence type="ECO:0000313" key="2">
    <source>
        <dbReference type="EMBL" id="POG62021.1"/>
    </source>
</evidence>
<evidence type="ECO:0000256" key="1">
    <source>
        <dbReference type="SAM" id="Phobius"/>
    </source>
</evidence>
<gene>
    <name evidence="2" type="ORF">GLOIN_2v1699698</name>
</gene>
<proteinExistence type="predicted"/>
<keyword evidence="1" id="KW-0812">Transmembrane</keyword>
<dbReference type="Proteomes" id="UP000018888">
    <property type="component" value="Unassembled WGS sequence"/>
</dbReference>
<organism evidence="2 3">
    <name type="scientific">Rhizophagus irregularis (strain DAOM 181602 / DAOM 197198 / MUCL 43194)</name>
    <name type="common">Arbuscular mycorrhizal fungus</name>
    <name type="synonym">Glomus intraradices</name>
    <dbReference type="NCBI Taxonomy" id="747089"/>
    <lineage>
        <taxon>Eukaryota</taxon>
        <taxon>Fungi</taxon>
        <taxon>Fungi incertae sedis</taxon>
        <taxon>Mucoromycota</taxon>
        <taxon>Glomeromycotina</taxon>
        <taxon>Glomeromycetes</taxon>
        <taxon>Glomerales</taxon>
        <taxon>Glomeraceae</taxon>
        <taxon>Rhizophagus</taxon>
    </lineage>
</organism>
<feature type="transmembrane region" description="Helical" evidence="1">
    <location>
        <begin position="23"/>
        <end position="44"/>
    </location>
</feature>
<reference evidence="2 3" key="2">
    <citation type="journal article" date="2018" name="New Phytol.">
        <title>High intraspecific genome diversity in the model arbuscular mycorrhizal symbiont Rhizophagus irregularis.</title>
        <authorList>
            <person name="Chen E.C.H."/>
            <person name="Morin E."/>
            <person name="Beaudet D."/>
            <person name="Noel J."/>
            <person name="Yildirir G."/>
            <person name="Ndikumana S."/>
            <person name="Charron P."/>
            <person name="St-Onge C."/>
            <person name="Giorgi J."/>
            <person name="Kruger M."/>
            <person name="Marton T."/>
            <person name="Ropars J."/>
            <person name="Grigoriev I.V."/>
            <person name="Hainaut M."/>
            <person name="Henrissat B."/>
            <person name="Roux C."/>
            <person name="Martin F."/>
            <person name="Corradi N."/>
        </authorList>
    </citation>
    <scope>NUCLEOTIDE SEQUENCE [LARGE SCALE GENOMIC DNA]</scope>
    <source>
        <strain evidence="2 3">DAOM 197198</strain>
    </source>
</reference>
<accession>A0A2P4P9H7</accession>
<reference evidence="2 3" key="1">
    <citation type="journal article" date="2013" name="Proc. Natl. Acad. Sci. U.S.A.">
        <title>Genome of an arbuscular mycorrhizal fungus provides insight into the oldest plant symbiosis.</title>
        <authorList>
            <person name="Tisserant E."/>
            <person name="Malbreil M."/>
            <person name="Kuo A."/>
            <person name="Kohler A."/>
            <person name="Symeonidi A."/>
            <person name="Balestrini R."/>
            <person name="Charron P."/>
            <person name="Duensing N."/>
            <person name="Frei Dit Frey N."/>
            <person name="Gianinazzi-Pearson V."/>
            <person name="Gilbert L.B."/>
            <person name="Handa Y."/>
            <person name="Herr J.R."/>
            <person name="Hijri M."/>
            <person name="Koul R."/>
            <person name="Kawaguchi M."/>
            <person name="Krajinski F."/>
            <person name="Lammers P.J."/>
            <person name="Masclaux F.G."/>
            <person name="Murat C."/>
            <person name="Morin E."/>
            <person name="Ndikumana S."/>
            <person name="Pagni M."/>
            <person name="Petitpierre D."/>
            <person name="Requena N."/>
            <person name="Rosikiewicz P."/>
            <person name="Riley R."/>
            <person name="Saito K."/>
            <person name="San Clemente H."/>
            <person name="Shapiro H."/>
            <person name="van Tuinen D."/>
            <person name="Becard G."/>
            <person name="Bonfante P."/>
            <person name="Paszkowski U."/>
            <person name="Shachar-Hill Y.Y."/>
            <person name="Tuskan G.A."/>
            <person name="Young P.W."/>
            <person name="Sanders I.R."/>
            <person name="Henrissat B."/>
            <person name="Rensing S.A."/>
            <person name="Grigoriev I.V."/>
            <person name="Corradi N."/>
            <person name="Roux C."/>
            <person name="Martin F."/>
        </authorList>
    </citation>
    <scope>NUCLEOTIDE SEQUENCE [LARGE SCALE GENOMIC DNA]</scope>
    <source>
        <strain evidence="2 3">DAOM 197198</strain>
    </source>
</reference>
<keyword evidence="1" id="KW-1133">Transmembrane helix</keyword>
<name>A0A2P4P9H7_RHIID</name>
<keyword evidence="3" id="KW-1185">Reference proteome</keyword>
<dbReference type="AlphaFoldDB" id="A0A2P4P9H7"/>
<comment type="caution">
    <text evidence="2">The sequence shown here is derived from an EMBL/GenBank/DDBJ whole genome shotgun (WGS) entry which is preliminary data.</text>
</comment>
<dbReference type="EMBL" id="AUPC02000316">
    <property type="protein sequence ID" value="POG62021.1"/>
    <property type="molecule type" value="Genomic_DNA"/>
</dbReference>
<evidence type="ECO:0000313" key="3">
    <source>
        <dbReference type="Proteomes" id="UP000018888"/>
    </source>
</evidence>
<sequence>MWNTSFGYRLYGNLKLGPCNLNIYEYMFFFLYVFLSDFYSCYIFDIVPLYTNCYLLQYSHYESNALSVINNIFL</sequence>